<protein>
    <recommendedName>
        <fullName evidence="3">Lipoprotein</fullName>
    </recommendedName>
</protein>
<evidence type="ECO:0008006" key="3">
    <source>
        <dbReference type="Google" id="ProtNLM"/>
    </source>
</evidence>
<reference evidence="1 2" key="1">
    <citation type="submission" date="2024-04" db="EMBL/GenBank/DDBJ databases">
        <authorList>
            <person name="Cremers G."/>
        </authorList>
    </citation>
    <scope>NUCLEOTIDE SEQUENCE [LARGE SCALE GENOMIC DNA]</scope>
    <source>
        <strain evidence="1">MeCH1-AG</strain>
    </source>
</reference>
<evidence type="ECO:0000313" key="2">
    <source>
        <dbReference type="Proteomes" id="UP001497493"/>
    </source>
</evidence>
<dbReference type="EMBL" id="OZ026884">
    <property type="protein sequence ID" value="CAL1239724.1"/>
    <property type="molecule type" value="Genomic_DNA"/>
</dbReference>
<keyword evidence="2" id="KW-1185">Reference proteome</keyword>
<accession>A0ABM9NGN3</accession>
<name>A0ABM9NGN3_9GAMM</name>
<proteinExistence type="predicted"/>
<evidence type="ECO:0000313" key="1">
    <source>
        <dbReference type="EMBL" id="CAL1239724.1"/>
    </source>
</evidence>
<dbReference type="RefSeq" id="WP_348759263.1">
    <property type="nucleotide sequence ID" value="NZ_OZ026884.1"/>
</dbReference>
<organism evidence="1 2">
    <name type="scientific">Candidatus Methylocalor cossyra</name>
    <dbReference type="NCBI Taxonomy" id="3108543"/>
    <lineage>
        <taxon>Bacteria</taxon>
        <taxon>Pseudomonadati</taxon>
        <taxon>Pseudomonadota</taxon>
        <taxon>Gammaproteobacteria</taxon>
        <taxon>Methylococcales</taxon>
        <taxon>Methylococcaceae</taxon>
        <taxon>Candidatus Methylocalor</taxon>
    </lineage>
</organism>
<dbReference type="Proteomes" id="UP001497493">
    <property type="component" value="Chromosome"/>
</dbReference>
<sequence length="92" mass="10477">MTRAILLIAIPYLSGCATPGLGQIDRPADFPISRLSYAILTEDRDTLRREYRLNPDRSWVERALAGFTLPFTAATETAFWPLYYGFSRDFAQ</sequence>
<gene>
    <name evidence="1" type="ORF">MECH1_V1_0948</name>
</gene>